<dbReference type="SUPFAM" id="SSF53448">
    <property type="entry name" value="Nucleotide-diphospho-sugar transferases"/>
    <property type="match status" value="1"/>
</dbReference>
<sequence>MSSSLTVAIIAKECRPGFVKTRLSPLLTPNEAAELAAASLADTIEFVSAIPATRRILFFDGIPPQGAKRLGFEVLPQPSGGLDQRLGFLFDEMTGPSLMIGMDTPQVTIQDLAGPLTGWEKSIDCWFGPAIDGGFWALAMKEPDGSVIRGVEMSQPDTGQQQRSRLVDAGLQVRDLSTLRDFDHVEDIDEIASSIPGSRTEKVWSAMRSHLSARADS</sequence>
<dbReference type="RefSeq" id="WP_167049532.1">
    <property type="nucleotide sequence ID" value="NZ_JAAOZB010000002.1"/>
</dbReference>
<dbReference type="EMBL" id="JACGWY010000002">
    <property type="protein sequence ID" value="MBA8816027.1"/>
    <property type="molecule type" value="Genomic_DNA"/>
</dbReference>
<protein>
    <recommendedName>
        <fullName evidence="3">Glycosyltransferase</fullName>
    </recommendedName>
</protein>
<name>A0A7W3PLJ8_9MICO</name>
<organism evidence="1 2">
    <name type="scientific">Microbacterium halimionae</name>
    <dbReference type="NCBI Taxonomy" id="1526413"/>
    <lineage>
        <taxon>Bacteria</taxon>
        <taxon>Bacillati</taxon>
        <taxon>Actinomycetota</taxon>
        <taxon>Actinomycetes</taxon>
        <taxon>Micrococcales</taxon>
        <taxon>Microbacteriaceae</taxon>
        <taxon>Microbacterium</taxon>
    </lineage>
</organism>
<dbReference type="PANTHER" id="PTHR36529:SF1">
    <property type="entry name" value="GLYCOSYLTRANSFERASE"/>
    <property type="match status" value="1"/>
</dbReference>
<dbReference type="InterPro" id="IPR029044">
    <property type="entry name" value="Nucleotide-diphossugar_trans"/>
</dbReference>
<dbReference type="PANTHER" id="PTHR36529">
    <property type="entry name" value="SLL1095 PROTEIN"/>
    <property type="match status" value="1"/>
</dbReference>
<dbReference type="Pfam" id="PF09837">
    <property type="entry name" value="DUF2064"/>
    <property type="match status" value="1"/>
</dbReference>
<dbReference type="AlphaFoldDB" id="A0A7W3PLJ8"/>
<keyword evidence="2" id="KW-1185">Reference proteome</keyword>
<proteinExistence type="predicted"/>
<dbReference type="Gene3D" id="3.90.550.10">
    <property type="entry name" value="Spore Coat Polysaccharide Biosynthesis Protein SpsA, Chain A"/>
    <property type="match status" value="1"/>
</dbReference>
<evidence type="ECO:0008006" key="3">
    <source>
        <dbReference type="Google" id="ProtNLM"/>
    </source>
</evidence>
<accession>A0A7W3PLJ8</accession>
<reference evidence="1 2" key="1">
    <citation type="submission" date="2020-07" db="EMBL/GenBank/DDBJ databases">
        <title>Sequencing the genomes of 1000 actinobacteria strains.</title>
        <authorList>
            <person name="Klenk H.-P."/>
        </authorList>
    </citation>
    <scope>NUCLEOTIDE SEQUENCE [LARGE SCALE GENOMIC DNA]</scope>
    <source>
        <strain evidence="1 2">DSM 27576</strain>
    </source>
</reference>
<dbReference type="Proteomes" id="UP000526083">
    <property type="component" value="Unassembled WGS sequence"/>
</dbReference>
<evidence type="ECO:0000313" key="2">
    <source>
        <dbReference type="Proteomes" id="UP000526083"/>
    </source>
</evidence>
<comment type="caution">
    <text evidence="1">The sequence shown here is derived from an EMBL/GenBank/DDBJ whole genome shotgun (WGS) entry which is preliminary data.</text>
</comment>
<gene>
    <name evidence="1" type="ORF">FHX48_001100</name>
</gene>
<dbReference type="InterPro" id="IPR018641">
    <property type="entry name" value="Trfase_1_rSAM/seldom-assoc"/>
</dbReference>
<evidence type="ECO:0000313" key="1">
    <source>
        <dbReference type="EMBL" id="MBA8816027.1"/>
    </source>
</evidence>